<sequence length="187" mass="21375">MNFSTLQKRPDGINLYPRSARVKKTLFIGGIKSGKSLNAQKYILQISHLPKPVYLATTEFIDEEMRTRVEAHKLNRADEFETIEEPLEILKVISTCKSFVLFECVSMWINNMLHHKRSFEDMVRELESVLKLDKTIVFVLNDVGCGIIPDNKLAREFVDISGKLSQLIASDCDEVYHTIAGISTRIK</sequence>
<keyword evidence="13 20" id="KW-0418">Kinase</keyword>
<organism evidence="20 21">
    <name type="scientific">Candidatus Sulfurimonas baltica</name>
    <dbReference type="NCBI Taxonomy" id="2740404"/>
    <lineage>
        <taxon>Bacteria</taxon>
        <taxon>Pseudomonadati</taxon>
        <taxon>Campylobacterota</taxon>
        <taxon>Epsilonproteobacteria</taxon>
        <taxon>Campylobacterales</taxon>
        <taxon>Sulfurimonadaceae</taxon>
        <taxon>Sulfurimonas</taxon>
    </lineage>
</organism>
<keyword evidence="15 19" id="KW-0342">GTP-binding</keyword>
<dbReference type="EMBL" id="CP054492">
    <property type="protein sequence ID" value="QOY52186.1"/>
    <property type="molecule type" value="Genomic_DNA"/>
</dbReference>
<dbReference type="Gene3D" id="3.40.50.300">
    <property type="entry name" value="P-loop containing nucleotide triphosphate hydrolases"/>
    <property type="match status" value="1"/>
</dbReference>
<comment type="catalytic activity">
    <reaction evidence="3">
        <text>adenosylcob(III)inamide + GTP = adenosylcob(III)inamide phosphate + GDP + H(+)</text>
        <dbReference type="Rhea" id="RHEA:15765"/>
        <dbReference type="ChEBI" id="CHEBI:2480"/>
        <dbReference type="ChEBI" id="CHEBI:15378"/>
        <dbReference type="ChEBI" id="CHEBI:37565"/>
        <dbReference type="ChEBI" id="CHEBI:58189"/>
        <dbReference type="ChEBI" id="CHEBI:58502"/>
        <dbReference type="EC" id="2.7.1.156"/>
    </reaction>
</comment>
<dbReference type="GO" id="GO:0043752">
    <property type="term" value="F:adenosylcobinamide kinase activity"/>
    <property type="evidence" value="ECO:0007669"/>
    <property type="project" value="UniProtKB-EC"/>
</dbReference>
<evidence type="ECO:0000256" key="16">
    <source>
        <dbReference type="ARBA" id="ARBA00029570"/>
    </source>
</evidence>
<dbReference type="EC" id="2.7.7.62" evidence="9"/>
<dbReference type="InterPro" id="IPR027417">
    <property type="entry name" value="P-loop_NTPase"/>
</dbReference>
<evidence type="ECO:0000313" key="20">
    <source>
        <dbReference type="EMBL" id="QOY52186.1"/>
    </source>
</evidence>
<evidence type="ECO:0000256" key="15">
    <source>
        <dbReference type="ARBA" id="ARBA00023134"/>
    </source>
</evidence>
<evidence type="ECO:0000256" key="7">
    <source>
        <dbReference type="ARBA" id="ARBA00007490"/>
    </source>
</evidence>
<gene>
    <name evidence="20" type="ORF">HUE88_00360</name>
</gene>
<accession>A0A7S7LVF5</accession>
<evidence type="ECO:0000256" key="13">
    <source>
        <dbReference type="ARBA" id="ARBA00022777"/>
    </source>
</evidence>
<feature type="active site" description="GMP-histidine intermediate" evidence="18">
    <location>
        <position position="72"/>
    </location>
</feature>
<comment type="similarity">
    <text evidence="7">Belongs to the CobU/CobP family.</text>
</comment>
<evidence type="ECO:0000256" key="3">
    <source>
        <dbReference type="ARBA" id="ARBA00001522"/>
    </source>
</evidence>
<dbReference type="GO" id="GO:0008820">
    <property type="term" value="F:cobinamide phosphate guanylyltransferase activity"/>
    <property type="evidence" value="ECO:0007669"/>
    <property type="project" value="UniProtKB-EC"/>
</dbReference>
<dbReference type="Proteomes" id="UP000593994">
    <property type="component" value="Chromosome"/>
</dbReference>
<dbReference type="PANTHER" id="PTHR34848">
    <property type="match status" value="1"/>
</dbReference>
<dbReference type="PANTHER" id="PTHR34848:SF1">
    <property type="entry name" value="BIFUNCTIONAL ADENOSYLCOBALAMIN BIOSYNTHESIS PROTEIN COBU"/>
    <property type="match status" value="1"/>
</dbReference>
<dbReference type="InterPro" id="IPR003203">
    <property type="entry name" value="CobU/CobP"/>
</dbReference>
<evidence type="ECO:0000256" key="18">
    <source>
        <dbReference type="PIRSR" id="PIRSR006135-1"/>
    </source>
</evidence>
<evidence type="ECO:0000256" key="11">
    <source>
        <dbReference type="ARBA" id="ARBA00022679"/>
    </source>
</evidence>
<dbReference type="GO" id="GO:0005525">
    <property type="term" value="F:GTP binding"/>
    <property type="evidence" value="ECO:0007669"/>
    <property type="project" value="UniProtKB-KW"/>
</dbReference>
<keyword evidence="11 20" id="KW-0808">Transferase</keyword>
<protein>
    <recommendedName>
        <fullName evidence="16">Adenosylcobinamide kinase</fullName>
        <ecNumber evidence="8">2.7.1.156</ecNumber>
        <ecNumber evidence="9">2.7.7.62</ecNumber>
    </recommendedName>
    <alternativeName>
        <fullName evidence="17">Adenosylcobinamide-phosphate guanylyltransferase</fullName>
    </alternativeName>
</protein>
<dbReference type="SUPFAM" id="SSF52540">
    <property type="entry name" value="P-loop containing nucleoside triphosphate hydrolases"/>
    <property type="match status" value="1"/>
</dbReference>
<evidence type="ECO:0000256" key="5">
    <source>
        <dbReference type="ARBA" id="ARBA00004692"/>
    </source>
</evidence>
<evidence type="ECO:0000313" key="21">
    <source>
        <dbReference type="Proteomes" id="UP000593994"/>
    </source>
</evidence>
<evidence type="ECO:0000256" key="1">
    <source>
        <dbReference type="ARBA" id="ARBA00000312"/>
    </source>
</evidence>
<dbReference type="AlphaFoldDB" id="A0A7S7LVF5"/>
<feature type="binding site" evidence="19">
    <location>
        <position position="103"/>
    </location>
    <ligand>
        <name>GTP</name>
        <dbReference type="ChEBI" id="CHEBI:37565"/>
    </ligand>
</feature>
<keyword evidence="12 19" id="KW-0547">Nucleotide-binding</keyword>
<evidence type="ECO:0000256" key="4">
    <source>
        <dbReference type="ARBA" id="ARBA00003889"/>
    </source>
</evidence>
<dbReference type="PIRSF" id="PIRSF006135">
    <property type="entry name" value="CobU"/>
    <property type="match status" value="1"/>
</dbReference>
<proteinExistence type="inferred from homology"/>
<evidence type="ECO:0000256" key="17">
    <source>
        <dbReference type="ARBA" id="ARBA00030571"/>
    </source>
</evidence>
<dbReference type="GO" id="GO:0005524">
    <property type="term" value="F:ATP binding"/>
    <property type="evidence" value="ECO:0007669"/>
    <property type="project" value="UniProtKB-KW"/>
</dbReference>
<keyword evidence="14" id="KW-0067">ATP-binding</keyword>
<comment type="pathway">
    <text evidence="5">Cofactor biosynthesis; adenosylcobalamin biosynthesis; adenosylcobalamin from cob(II)yrinate a,c-diamide: step 6/7.</text>
</comment>
<feature type="binding site" evidence="19">
    <location>
        <position position="84"/>
    </location>
    <ligand>
        <name>GTP</name>
        <dbReference type="ChEBI" id="CHEBI:37565"/>
    </ligand>
</feature>
<reference evidence="20 21" key="1">
    <citation type="submission" date="2020-05" db="EMBL/GenBank/DDBJ databases">
        <title>Sulfurimonas marisnigri, sp. nov., and Sulfurimonas baltica, sp. nov., manganese oxide reducing chemolithoautotrophs of the class Epsilonproteobacteria isolated from the pelagic redoxclines of the Black and Baltic Seas and emended description of the genus Sulfurimonas.</title>
        <authorList>
            <person name="Henkel J.V."/>
            <person name="Laudan C."/>
            <person name="Werner J."/>
            <person name="Neu T."/>
            <person name="Plewe S."/>
            <person name="Sproer C."/>
            <person name="Bunk B."/>
            <person name="Schulz-Vogt H.N."/>
        </authorList>
    </citation>
    <scope>NUCLEOTIDE SEQUENCE [LARGE SCALE GENOMIC DNA]</scope>
    <source>
        <strain evidence="20 21">GD2</strain>
    </source>
</reference>
<feature type="binding site" evidence="19">
    <location>
        <begin position="29"/>
        <end position="36"/>
    </location>
    <ligand>
        <name>GTP</name>
        <dbReference type="ChEBI" id="CHEBI:37565"/>
    </ligand>
</feature>
<evidence type="ECO:0000256" key="9">
    <source>
        <dbReference type="ARBA" id="ARBA00012523"/>
    </source>
</evidence>
<dbReference type="GO" id="GO:0009236">
    <property type="term" value="P:cobalamin biosynthetic process"/>
    <property type="evidence" value="ECO:0007669"/>
    <property type="project" value="UniProtKB-UniPathway"/>
</dbReference>
<comment type="pathway">
    <text evidence="6">Cofactor biosynthesis; adenosylcobalamin biosynthesis; adenosylcobalamin from cob(II)yrinate a,c-diamide: step 5/7.</text>
</comment>
<evidence type="ECO:0000256" key="2">
    <source>
        <dbReference type="ARBA" id="ARBA00000711"/>
    </source>
</evidence>
<comment type="catalytic activity">
    <reaction evidence="2">
        <text>adenosylcob(III)inamide phosphate + GTP + H(+) = adenosylcob(III)inamide-GDP + diphosphate</text>
        <dbReference type="Rhea" id="RHEA:22712"/>
        <dbReference type="ChEBI" id="CHEBI:15378"/>
        <dbReference type="ChEBI" id="CHEBI:33019"/>
        <dbReference type="ChEBI" id="CHEBI:37565"/>
        <dbReference type="ChEBI" id="CHEBI:58502"/>
        <dbReference type="ChEBI" id="CHEBI:60487"/>
        <dbReference type="EC" id="2.7.7.62"/>
    </reaction>
</comment>
<name>A0A7S7LVF5_9BACT</name>
<keyword evidence="20" id="KW-0548">Nucleotidyltransferase</keyword>
<dbReference type="KEGG" id="sbal:HUE88_00360"/>
<dbReference type="Pfam" id="PF02283">
    <property type="entry name" value="CobU"/>
    <property type="match status" value="1"/>
</dbReference>
<feature type="binding site" evidence="19">
    <location>
        <begin position="73"/>
        <end position="76"/>
    </location>
    <ligand>
        <name>GTP</name>
        <dbReference type="ChEBI" id="CHEBI:37565"/>
    </ligand>
</feature>
<evidence type="ECO:0000256" key="6">
    <source>
        <dbReference type="ARBA" id="ARBA00005159"/>
    </source>
</evidence>
<dbReference type="CDD" id="cd00544">
    <property type="entry name" value="CobU"/>
    <property type="match status" value="1"/>
</dbReference>
<evidence type="ECO:0000256" key="14">
    <source>
        <dbReference type="ARBA" id="ARBA00022840"/>
    </source>
</evidence>
<keyword evidence="10" id="KW-0169">Cobalamin biosynthesis</keyword>
<evidence type="ECO:0000256" key="8">
    <source>
        <dbReference type="ARBA" id="ARBA00012016"/>
    </source>
</evidence>
<evidence type="ECO:0000256" key="10">
    <source>
        <dbReference type="ARBA" id="ARBA00022573"/>
    </source>
</evidence>
<comment type="function">
    <text evidence="4">Catalyzes ATP-dependent phosphorylation of adenosylcobinamide and addition of GMP to adenosylcobinamide phosphate.</text>
</comment>
<comment type="catalytic activity">
    <reaction evidence="1">
        <text>adenosylcob(III)inamide + ATP = adenosylcob(III)inamide phosphate + ADP + H(+)</text>
        <dbReference type="Rhea" id="RHEA:15769"/>
        <dbReference type="ChEBI" id="CHEBI:2480"/>
        <dbReference type="ChEBI" id="CHEBI:15378"/>
        <dbReference type="ChEBI" id="CHEBI:30616"/>
        <dbReference type="ChEBI" id="CHEBI:58502"/>
        <dbReference type="ChEBI" id="CHEBI:456216"/>
        <dbReference type="EC" id="2.7.1.156"/>
    </reaction>
</comment>
<dbReference type="EC" id="2.7.1.156" evidence="8"/>
<evidence type="ECO:0000256" key="19">
    <source>
        <dbReference type="PIRSR" id="PIRSR006135-2"/>
    </source>
</evidence>
<evidence type="ECO:0000256" key="12">
    <source>
        <dbReference type="ARBA" id="ARBA00022741"/>
    </source>
</evidence>
<dbReference type="UniPathway" id="UPA00148">
    <property type="reaction ID" value="UER00236"/>
</dbReference>
<keyword evidence="21" id="KW-1185">Reference proteome</keyword>